<organism evidence="2 3">
    <name type="scientific">Novosphingobium anseongense</name>
    <dbReference type="NCBI Taxonomy" id="3133436"/>
    <lineage>
        <taxon>Bacteria</taxon>
        <taxon>Pseudomonadati</taxon>
        <taxon>Pseudomonadota</taxon>
        <taxon>Alphaproteobacteria</taxon>
        <taxon>Sphingomonadales</taxon>
        <taxon>Sphingomonadaceae</taxon>
        <taxon>Novosphingobium</taxon>
    </lineage>
</organism>
<sequence length="139" mass="15057">MSRLLIASAVALAAVLPLAPASAQPGFSEPSITVTAPRMRNEGRSASGAPIRTVETDSVVYHGDLDLRTRAGRRELDLRVEAAAEEACGFLEQHYPMSEPLNTPRECRNSAVNMAQAQVRDSVQRAAYYDAYMAAYDGE</sequence>
<accession>A0ABU8RZL1</accession>
<evidence type="ECO:0000313" key="3">
    <source>
        <dbReference type="Proteomes" id="UP001361239"/>
    </source>
</evidence>
<dbReference type="NCBIfam" id="TIGR04433">
    <property type="entry name" value="UrcA_uranyl"/>
    <property type="match status" value="1"/>
</dbReference>
<evidence type="ECO:0000313" key="2">
    <source>
        <dbReference type="EMBL" id="MEJ5978187.1"/>
    </source>
</evidence>
<dbReference type="Proteomes" id="UP001361239">
    <property type="component" value="Unassembled WGS sequence"/>
</dbReference>
<dbReference type="InterPro" id="IPR030972">
    <property type="entry name" value="UrcA_uranyl"/>
</dbReference>
<dbReference type="EMBL" id="JBBHJZ010000003">
    <property type="protein sequence ID" value="MEJ5978187.1"/>
    <property type="molecule type" value="Genomic_DNA"/>
</dbReference>
<protein>
    <submittedName>
        <fullName evidence="2">UrcA family protein</fullName>
    </submittedName>
</protein>
<keyword evidence="3" id="KW-1185">Reference proteome</keyword>
<evidence type="ECO:0000256" key="1">
    <source>
        <dbReference type="SAM" id="SignalP"/>
    </source>
</evidence>
<proteinExistence type="predicted"/>
<name>A0ABU8RZL1_9SPHN</name>
<keyword evidence="1" id="KW-0732">Signal</keyword>
<gene>
    <name evidence="2" type="ORF">WG901_16155</name>
</gene>
<reference evidence="2 3" key="1">
    <citation type="submission" date="2024-03" db="EMBL/GenBank/DDBJ databases">
        <authorList>
            <person name="Jo J.-H."/>
        </authorList>
    </citation>
    <scope>NUCLEOTIDE SEQUENCE [LARGE SCALE GENOMIC DNA]</scope>
    <source>
        <strain evidence="2 3">PS1R-30</strain>
    </source>
</reference>
<dbReference type="RefSeq" id="WP_339588124.1">
    <property type="nucleotide sequence ID" value="NZ_JBBHJZ010000003.1"/>
</dbReference>
<feature type="chain" id="PRO_5046906611" evidence="1">
    <location>
        <begin position="24"/>
        <end position="139"/>
    </location>
</feature>
<comment type="caution">
    <text evidence="2">The sequence shown here is derived from an EMBL/GenBank/DDBJ whole genome shotgun (WGS) entry which is preliminary data.</text>
</comment>
<feature type="signal peptide" evidence="1">
    <location>
        <begin position="1"/>
        <end position="23"/>
    </location>
</feature>